<dbReference type="EMBL" id="JBHSLF010000017">
    <property type="protein sequence ID" value="MFC5343949.1"/>
    <property type="molecule type" value="Genomic_DNA"/>
</dbReference>
<evidence type="ECO:0000313" key="1">
    <source>
        <dbReference type="EMBL" id="MFC5343949.1"/>
    </source>
</evidence>
<dbReference type="InterPro" id="IPR023393">
    <property type="entry name" value="START-like_dom_sf"/>
</dbReference>
<dbReference type="Proteomes" id="UP001596152">
    <property type="component" value="Unassembled WGS sequence"/>
</dbReference>
<proteinExistence type="predicted"/>
<comment type="caution">
    <text evidence="1">The sequence shown here is derived from an EMBL/GenBank/DDBJ whole genome shotgun (WGS) entry which is preliminary data.</text>
</comment>
<name>A0ABW0FRB4_9CAUL</name>
<sequence>MPTYPAWIVHLSIERPADEVAAFVGDPANMDQWASGLSDGLRPDGEDWIGAGGPLGDIHVRFAPRNDLGVVDHTVTLPDGTEVYNALRVSPNGDGCEVAFTVLRQPTQDDAAFEADAAHVLKDLKTLKALMEAG</sequence>
<dbReference type="RefSeq" id="WP_374037503.1">
    <property type="nucleotide sequence ID" value="NZ_CP169082.1"/>
</dbReference>
<organism evidence="1 2">
    <name type="scientific">Brevundimonas staleyi</name>
    <dbReference type="NCBI Taxonomy" id="74326"/>
    <lineage>
        <taxon>Bacteria</taxon>
        <taxon>Pseudomonadati</taxon>
        <taxon>Pseudomonadota</taxon>
        <taxon>Alphaproteobacteria</taxon>
        <taxon>Caulobacterales</taxon>
        <taxon>Caulobacteraceae</taxon>
        <taxon>Brevundimonas</taxon>
    </lineage>
</organism>
<accession>A0ABW0FRB4</accession>
<protein>
    <submittedName>
        <fullName evidence="1">SRPBCC family protein</fullName>
    </submittedName>
</protein>
<reference evidence="2" key="1">
    <citation type="journal article" date="2019" name="Int. J. Syst. Evol. Microbiol.">
        <title>The Global Catalogue of Microorganisms (GCM) 10K type strain sequencing project: providing services to taxonomists for standard genome sequencing and annotation.</title>
        <authorList>
            <consortium name="The Broad Institute Genomics Platform"/>
            <consortium name="The Broad Institute Genome Sequencing Center for Infectious Disease"/>
            <person name="Wu L."/>
            <person name="Ma J."/>
        </authorList>
    </citation>
    <scope>NUCLEOTIDE SEQUENCE [LARGE SCALE GENOMIC DNA]</scope>
    <source>
        <strain evidence="2">JCM 12125</strain>
    </source>
</reference>
<evidence type="ECO:0000313" key="2">
    <source>
        <dbReference type="Proteomes" id="UP001596152"/>
    </source>
</evidence>
<dbReference type="SUPFAM" id="SSF55961">
    <property type="entry name" value="Bet v1-like"/>
    <property type="match status" value="1"/>
</dbReference>
<keyword evidence="2" id="KW-1185">Reference proteome</keyword>
<dbReference type="Gene3D" id="3.30.530.20">
    <property type="match status" value="1"/>
</dbReference>
<gene>
    <name evidence="1" type="ORF">ACFPIE_08495</name>
</gene>